<proteinExistence type="predicted"/>
<dbReference type="EMBL" id="GBXM01109061">
    <property type="protein sequence ID" value="JAG99515.1"/>
    <property type="molecule type" value="Transcribed_RNA"/>
</dbReference>
<dbReference type="AlphaFoldDB" id="A0A0E9P555"/>
<evidence type="ECO:0000313" key="1">
    <source>
        <dbReference type="EMBL" id="JAG99515.1"/>
    </source>
</evidence>
<reference evidence="1" key="2">
    <citation type="journal article" date="2015" name="Fish Shellfish Immunol.">
        <title>Early steps in the European eel (Anguilla anguilla)-Vibrio vulnificus interaction in the gills: Role of the RtxA13 toxin.</title>
        <authorList>
            <person name="Callol A."/>
            <person name="Pajuelo D."/>
            <person name="Ebbesson L."/>
            <person name="Teles M."/>
            <person name="MacKenzie S."/>
            <person name="Amaro C."/>
        </authorList>
    </citation>
    <scope>NUCLEOTIDE SEQUENCE</scope>
</reference>
<sequence>MSSLPTSLFHLLIYVYMHLNGYTMLLSQTIHMLHCCWTCNQYNAV</sequence>
<organism evidence="1">
    <name type="scientific">Anguilla anguilla</name>
    <name type="common">European freshwater eel</name>
    <name type="synonym">Muraena anguilla</name>
    <dbReference type="NCBI Taxonomy" id="7936"/>
    <lineage>
        <taxon>Eukaryota</taxon>
        <taxon>Metazoa</taxon>
        <taxon>Chordata</taxon>
        <taxon>Craniata</taxon>
        <taxon>Vertebrata</taxon>
        <taxon>Euteleostomi</taxon>
        <taxon>Actinopterygii</taxon>
        <taxon>Neopterygii</taxon>
        <taxon>Teleostei</taxon>
        <taxon>Anguilliformes</taxon>
        <taxon>Anguillidae</taxon>
        <taxon>Anguilla</taxon>
    </lineage>
</organism>
<protein>
    <submittedName>
        <fullName evidence="1">Uncharacterized protein</fullName>
    </submittedName>
</protein>
<accession>A0A0E9P555</accession>
<reference evidence="1" key="1">
    <citation type="submission" date="2014-11" db="EMBL/GenBank/DDBJ databases">
        <authorList>
            <person name="Amaro Gonzalez C."/>
        </authorList>
    </citation>
    <scope>NUCLEOTIDE SEQUENCE</scope>
</reference>
<name>A0A0E9P555_ANGAN</name>